<dbReference type="GO" id="GO:0005765">
    <property type="term" value="C:lysosomal membrane"/>
    <property type="evidence" value="ECO:0007669"/>
    <property type="project" value="TreeGrafter"/>
</dbReference>
<accession>A0A9W6TSV9</accession>
<dbReference type="GO" id="GO:0006886">
    <property type="term" value="P:intracellular protein transport"/>
    <property type="evidence" value="ECO:0007669"/>
    <property type="project" value="InterPro"/>
</dbReference>
<dbReference type="PANTHER" id="PTHR12811:SF0">
    <property type="entry name" value="VACUOLAR PROTEIN SORTING-ASSOCIATED PROTEIN 16 HOMOLOG"/>
    <property type="match status" value="1"/>
</dbReference>
<evidence type="ECO:0000313" key="2">
    <source>
        <dbReference type="EMBL" id="GMF19184.1"/>
    </source>
</evidence>
<gene>
    <name evidence="2" type="ORF">Plil01_000729300</name>
</gene>
<sequence>MQLAVDLSYCCGDEGAKLCCAREDHRTNSSDDTSMESSPLIAPRSADKLQLQVSRCSSYQVDDRVRLGWNRIGSEWEEPPRRSQASSLTVAIMGNVWSYWGESDAFDKAACLPPGDACTAFYTSFRRSAAKVVLQQEASGLTSEREQVLLTLENWVSEASVLYDQHSEYPVTVTMQQELVFKPSKDGGGTRQSSDDVPATLEENILKGLCSNPLSTPDSIYKIMVQLGTRLGGDEFLRVVGKYPRAARIFASQQLIARSDVFNSFQMNVQRGHYSQAAEIVGKAAYGDRVLETKRNRLKEASKLLQASLDTTSPSISSALSLSTEDLHEISAARSSDSFNQVMTNEMISLLETQRSIERTLVLPAGLIVGTSLIETIQKLVTLHPVHRQALVLAVDCAEQYTVPPRQFWWTLLRVLARTDQWETLLALAGAIRPPIGYVPIVEVMLDDDKHELARNLFEVIQDPHEREQVFELLAEDQDEEQDPLQLDTL</sequence>
<dbReference type="GO" id="GO:0005768">
    <property type="term" value="C:endosome"/>
    <property type="evidence" value="ECO:0007669"/>
    <property type="project" value="TreeGrafter"/>
</dbReference>
<dbReference type="Gene3D" id="1.10.150.780">
    <property type="entry name" value="Vps16, C-terminal region"/>
    <property type="match status" value="1"/>
</dbReference>
<name>A0A9W6TSV9_9STRA</name>
<dbReference type="EMBL" id="BSXW01000336">
    <property type="protein sequence ID" value="GMF19184.1"/>
    <property type="molecule type" value="Genomic_DNA"/>
</dbReference>
<dbReference type="GO" id="GO:0003779">
    <property type="term" value="F:actin binding"/>
    <property type="evidence" value="ECO:0007669"/>
    <property type="project" value="TreeGrafter"/>
</dbReference>
<dbReference type="InterPro" id="IPR016534">
    <property type="entry name" value="VPS16"/>
</dbReference>
<reference evidence="2" key="1">
    <citation type="submission" date="2023-04" db="EMBL/GenBank/DDBJ databases">
        <title>Phytophthora lilii NBRC 32176.</title>
        <authorList>
            <person name="Ichikawa N."/>
            <person name="Sato H."/>
            <person name="Tonouchi N."/>
        </authorList>
    </citation>
    <scope>NUCLEOTIDE SEQUENCE</scope>
    <source>
        <strain evidence="2">NBRC 32176</strain>
    </source>
</reference>
<proteinExistence type="predicted"/>
<dbReference type="PANTHER" id="PTHR12811">
    <property type="entry name" value="VACUOLAR PROTEIN SORTING VPS16"/>
    <property type="match status" value="1"/>
</dbReference>
<dbReference type="GO" id="GO:0042144">
    <property type="term" value="P:vacuole fusion, non-autophagic"/>
    <property type="evidence" value="ECO:0007669"/>
    <property type="project" value="TreeGrafter"/>
</dbReference>
<dbReference type="Pfam" id="PF04840">
    <property type="entry name" value="Vps16_C"/>
    <property type="match status" value="1"/>
</dbReference>
<organism evidence="2 3">
    <name type="scientific">Phytophthora lilii</name>
    <dbReference type="NCBI Taxonomy" id="2077276"/>
    <lineage>
        <taxon>Eukaryota</taxon>
        <taxon>Sar</taxon>
        <taxon>Stramenopiles</taxon>
        <taxon>Oomycota</taxon>
        <taxon>Peronosporomycetes</taxon>
        <taxon>Peronosporales</taxon>
        <taxon>Peronosporaceae</taxon>
        <taxon>Phytophthora</taxon>
    </lineage>
</organism>
<dbReference type="Proteomes" id="UP001165083">
    <property type="component" value="Unassembled WGS sequence"/>
</dbReference>
<protein>
    <submittedName>
        <fullName evidence="2">Unnamed protein product</fullName>
    </submittedName>
</protein>
<dbReference type="OrthoDB" id="166978at2759"/>
<dbReference type="GO" id="GO:0016197">
    <property type="term" value="P:endosomal transport"/>
    <property type="evidence" value="ECO:0007669"/>
    <property type="project" value="TreeGrafter"/>
</dbReference>
<evidence type="ECO:0000259" key="1">
    <source>
        <dbReference type="Pfam" id="PF04840"/>
    </source>
</evidence>
<dbReference type="InterPro" id="IPR038132">
    <property type="entry name" value="Vps16_C_sf"/>
</dbReference>
<dbReference type="InterPro" id="IPR006925">
    <property type="entry name" value="Vps16_C"/>
</dbReference>
<feature type="domain" description="Vps16 C-terminal" evidence="1">
    <location>
        <begin position="301"/>
        <end position="468"/>
    </location>
</feature>
<keyword evidence="3" id="KW-1185">Reference proteome</keyword>
<comment type="caution">
    <text evidence="2">The sequence shown here is derived from an EMBL/GenBank/DDBJ whole genome shotgun (WGS) entry which is preliminary data.</text>
</comment>
<dbReference type="AlphaFoldDB" id="A0A9W6TSV9"/>
<evidence type="ECO:0000313" key="3">
    <source>
        <dbReference type="Proteomes" id="UP001165083"/>
    </source>
</evidence>
<dbReference type="GO" id="GO:0030897">
    <property type="term" value="C:HOPS complex"/>
    <property type="evidence" value="ECO:0007669"/>
    <property type="project" value="TreeGrafter"/>
</dbReference>